<dbReference type="Gene3D" id="3.20.20.190">
    <property type="entry name" value="Phosphatidylinositol (PI) phosphodiesterase"/>
    <property type="match status" value="1"/>
</dbReference>
<evidence type="ECO:0000313" key="2">
    <source>
        <dbReference type="EMBL" id="CAB4723232.1"/>
    </source>
</evidence>
<sequence>MSLITKGRDKEPRCGVLAGIPRPCHHLHVQQRLPSLIDPPIAFAHRGARAYAPENTIEAFQLALRLGATGLESDVWVTSDGIAVLDHDGIARRRGRKIPISEMAQTDLPSHIPTLAAMLEAVSGDFDFSLDVKDPAALNATLDAVRLVKPELEPRLWLCHHKWQVVASWRSLTVAKLVDSTRLSRLKEGPERRAAQLHESGVDCINMHHSDWNGGLVTLFHRFNRFALGWDMQQDYVLDDGIRMGLDGVFSDYTDRMIDAFARNV</sequence>
<reference evidence="2" key="1">
    <citation type="submission" date="2020-05" db="EMBL/GenBank/DDBJ databases">
        <authorList>
            <person name="Chiriac C."/>
            <person name="Salcher M."/>
            <person name="Ghai R."/>
            <person name="Kavagutti S V."/>
        </authorList>
    </citation>
    <scope>NUCLEOTIDE SEQUENCE</scope>
</reference>
<dbReference type="PANTHER" id="PTHR46211">
    <property type="entry name" value="GLYCEROPHOSPHORYL DIESTER PHOSPHODIESTERASE"/>
    <property type="match status" value="1"/>
</dbReference>
<dbReference type="PROSITE" id="PS51704">
    <property type="entry name" value="GP_PDE"/>
    <property type="match status" value="1"/>
</dbReference>
<organism evidence="2">
    <name type="scientific">freshwater metagenome</name>
    <dbReference type="NCBI Taxonomy" id="449393"/>
    <lineage>
        <taxon>unclassified sequences</taxon>
        <taxon>metagenomes</taxon>
        <taxon>ecological metagenomes</taxon>
    </lineage>
</organism>
<dbReference type="GO" id="GO:0008081">
    <property type="term" value="F:phosphoric diester hydrolase activity"/>
    <property type="evidence" value="ECO:0007669"/>
    <property type="project" value="InterPro"/>
</dbReference>
<evidence type="ECO:0000313" key="3">
    <source>
        <dbReference type="EMBL" id="CAB4873097.1"/>
    </source>
</evidence>
<gene>
    <name evidence="2" type="ORF">UFOPK2658_01202</name>
    <name evidence="3" type="ORF">UFOPK3304_01116</name>
</gene>
<dbReference type="AlphaFoldDB" id="A0A6J6RIX0"/>
<dbReference type="InterPro" id="IPR017946">
    <property type="entry name" value="PLC-like_Pdiesterase_TIM-brl"/>
</dbReference>
<evidence type="ECO:0000259" key="1">
    <source>
        <dbReference type="PROSITE" id="PS51704"/>
    </source>
</evidence>
<dbReference type="SUPFAM" id="SSF51695">
    <property type="entry name" value="PLC-like phosphodiesterases"/>
    <property type="match status" value="1"/>
</dbReference>
<dbReference type="GO" id="GO:0006629">
    <property type="term" value="P:lipid metabolic process"/>
    <property type="evidence" value="ECO:0007669"/>
    <property type="project" value="InterPro"/>
</dbReference>
<dbReference type="Pfam" id="PF03009">
    <property type="entry name" value="GDPD"/>
    <property type="match status" value="1"/>
</dbReference>
<dbReference type="EMBL" id="CAEZYH010000053">
    <property type="protein sequence ID" value="CAB4723232.1"/>
    <property type="molecule type" value="Genomic_DNA"/>
</dbReference>
<name>A0A6J6RIX0_9ZZZZ</name>
<dbReference type="CDD" id="cd08556">
    <property type="entry name" value="GDPD"/>
    <property type="match status" value="1"/>
</dbReference>
<dbReference type="PANTHER" id="PTHR46211:SF14">
    <property type="entry name" value="GLYCEROPHOSPHODIESTER PHOSPHODIESTERASE"/>
    <property type="match status" value="1"/>
</dbReference>
<feature type="domain" description="GP-PDE" evidence="1">
    <location>
        <begin position="40"/>
        <end position="261"/>
    </location>
</feature>
<dbReference type="EMBL" id="CAFBLJ010000055">
    <property type="protein sequence ID" value="CAB4873097.1"/>
    <property type="molecule type" value="Genomic_DNA"/>
</dbReference>
<accession>A0A6J6RIX0</accession>
<dbReference type="InterPro" id="IPR030395">
    <property type="entry name" value="GP_PDE_dom"/>
</dbReference>
<protein>
    <submittedName>
        <fullName evidence="2">Unannotated protein</fullName>
    </submittedName>
</protein>
<proteinExistence type="predicted"/>